<reference evidence="2 3" key="1">
    <citation type="submission" date="2024-02" db="EMBL/GenBank/DDBJ databases">
        <authorList>
            <person name="Chen Y."/>
            <person name="Shah S."/>
            <person name="Dougan E. K."/>
            <person name="Thang M."/>
            <person name="Chan C."/>
        </authorList>
    </citation>
    <scope>NUCLEOTIDE SEQUENCE [LARGE SCALE GENOMIC DNA]</scope>
</reference>
<feature type="region of interest" description="Disordered" evidence="1">
    <location>
        <begin position="235"/>
        <end position="274"/>
    </location>
</feature>
<comment type="caution">
    <text evidence="2">The sequence shown here is derived from an EMBL/GenBank/DDBJ whole genome shotgun (WGS) entry which is preliminary data.</text>
</comment>
<evidence type="ECO:0000256" key="1">
    <source>
        <dbReference type="SAM" id="MobiDB-lite"/>
    </source>
</evidence>
<feature type="compositionally biased region" description="Polar residues" evidence="1">
    <location>
        <begin position="235"/>
        <end position="256"/>
    </location>
</feature>
<accession>A0ABP0IQU2</accession>
<feature type="region of interest" description="Disordered" evidence="1">
    <location>
        <begin position="34"/>
        <end position="74"/>
    </location>
</feature>
<feature type="compositionally biased region" description="Basic and acidic residues" evidence="1">
    <location>
        <begin position="475"/>
        <end position="486"/>
    </location>
</feature>
<organism evidence="2 3">
    <name type="scientific">Durusdinium trenchii</name>
    <dbReference type="NCBI Taxonomy" id="1381693"/>
    <lineage>
        <taxon>Eukaryota</taxon>
        <taxon>Sar</taxon>
        <taxon>Alveolata</taxon>
        <taxon>Dinophyceae</taxon>
        <taxon>Suessiales</taxon>
        <taxon>Symbiodiniaceae</taxon>
        <taxon>Durusdinium</taxon>
    </lineage>
</organism>
<feature type="compositionally biased region" description="Low complexity" evidence="1">
    <location>
        <begin position="63"/>
        <end position="74"/>
    </location>
</feature>
<evidence type="ECO:0000313" key="3">
    <source>
        <dbReference type="Proteomes" id="UP001642464"/>
    </source>
</evidence>
<proteinExistence type="predicted"/>
<keyword evidence="3" id="KW-1185">Reference proteome</keyword>
<sequence length="501" mass="57731">MEHLGVAELLRRRGTGELSRDDFFRCLQDLKANTPTTRSSEGLELPASPARPSTPSCVRGEGRPWSSPGSRSSSSFAARNELWDLQRSRLLALPRCRRLERMREKRDQQELRECSFQPFRGGGAEASTSLSPSSQAAFWQRLATSRSPGYRVCQRLEAWKAERDWELRGECTFNPDTSRSSRSFQQLRPGMTARTPERRKASSVSELDPSFTPSTNPVPARMRSAQAYLQQSVFRRLSQPTTPRRATPASFASSPRLSRCRSEPGLSEGDRSTANESLLRFLQRQNLCEEARQERMERLEASVAPPLRPVLCERSLQLAARGRTRTPSPRRATPAEKEMRFKPRITSLARQHDFRGFDQLGPLDQRRREERARRRLEEKFRKEAKQSAHFFKPVVNSYQNIGSRIKVLEEPDTYLERVSRTRERALQVIRNQCKEDFSFKPKVLEQVRKQVPEQVLKQVQPAPSLVQRMARSHRALREMREKENRSKASSRPAWQSSTLLE</sequence>
<feature type="compositionally biased region" description="Polar residues" evidence="1">
    <location>
        <begin position="487"/>
        <end position="501"/>
    </location>
</feature>
<feature type="region of interest" description="Disordered" evidence="1">
    <location>
        <begin position="176"/>
        <end position="219"/>
    </location>
</feature>
<protein>
    <submittedName>
        <fullName evidence="2">Uncharacterized protein</fullName>
    </submittedName>
</protein>
<feature type="compositionally biased region" description="Polar residues" evidence="1">
    <location>
        <begin position="176"/>
        <end position="186"/>
    </location>
</feature>
<feature type="region of interest" description="Disordered" evidence="1">
    <location>
        <begin position="472"/>
        <end position="501"/>
    </location>
</feature>
<name>A0ABP0IQU2_9DINO</name>
<gene>
    <name evidence="2" type="ORF">SCF082_LOCUS8398</name>
</gene>
<dbReference type="Proteomes" id="UP001642464">
    <property type="component" value="Unassembled WGS sequence"/>
</dbReference>
<evidence type="ECO:0000313" key="2">
    <source>
        <dbReference type="EMBL" id="CAK9004970.1"/>
    </source>
</evidence>
<dbReference type="EMBL" id="CAXAMM010004792">
    <property type="protein sequence ID" value="CAK9004970.1"/>
    <property type="molecule type" value="Genomic_DNA"/>
</dbReference>